<evidence type="ECO:0000313" key="2">
    <source>
        <dbReference type="EMBL" id="NSJ44714.1"/>
    </source>
</evidence>
<dbReference type="EMBL" id="BJLB01000001">
    <property type="protein sequence ID" value="GEA35642.1"/>
    <property type="molecule type" value="Genomic_DNA"/>
</dbReference>
<dbReference type="RefSeq" id="WP_002588365.1">
    <property type="nucleotide sequence ID" value="NZ_AP031445.1"/>
</dbReference>
<dbReference type="EMBL" id="CP050964">
    <property type="protein sequence ID" value="QIX90769.1"/>
    <property type="molecule type" value="Genomic_DNA"/>
</dbReference>
<name>A0A829VP65_9FIRM</name>
<dbReference type="AlphaFoldDB" id="A0A829VP65"/>
<dbReference type="GeneID" id="57961392"/>
<dbReference type="Proteomes" id="UP000719916">
    <property type="component" value="Unassembled WGS sequence"/>
</dbReference>
<organism evidence="1 4">
    <name type="scientific">Enterocloster clostridioformis</name>
    <dbReference type="NCBI Taxonomy" id="1531"/>
    <lineage>
        <taxon>Bacteria</taxon>
        <taxon>Bacillati</taxon>
        <taxon>Bacillota</taxon>
        <taxon>Clostridia</taxon>
        <taxon>Lachnospirales</taxon>
        <taxon>Lachnospiraceae</taxon>
        <taxon>Enterocloster</taxon>
    </lineage>
</organism>
<accession>A0A829VP65</accession>
<proteinExistence type="predicted"/>
<protein>
    <submittedName>
        <fullName evidence="1">Uncharacterized protein</fullName>
    </submittedName>
</protein>
<dbReference type="Proteomes" id="UP000501069">
    <property type="component" value="Chromosome"/>
</dbReference>
<reference evidence="2" key="4">
    <citation type="submission" date="2020-02" db="EMBL/GenBank/DDBJ databases">
        <authorList>
            <person name="Littmann E."/>
            <person name="Sorbara M."/>
        </authorList>
    </citation>
    <scope>NUCLEOTIDE SEQUENCE</scope>
    <source>
        <strain evidence="2">MSK.2.26</strain>
    </source>
</reference>
<sequence length="118" mass="13285">MKLRLNINGGSMEDIVVLQNILNNYDVRVDVIPSISYGNELGAEFIPALLILLPETTQFINAILPAIKTYIEVRKPSGTKHVIELANGEKKIHIINEDGKEIDIDKIVKICNETHFFE</sequence>
<evidence type="ECO:0000313" key="6">
    <source>
        <dbReference type="Proteomes" id="UP000719916"/>
    </source>
</evidence>
<reference evidence="2 6" key="3">
    <citation type="journal article" date="2020" name="Cell Host Microbe">
        <title>Functional and Genomic Variation between Human-Derived Isolates of Lachnospiraceae Reveals Inter- and Intra-Species Diversity.</title>
        <authorList>
            <person name="Sorbara M.T."/>
            <person name="Littmann E.R."/>
            <person name="Fontana E."/>
            <person name="Moody T.U."/>
            <person name="Kohout C.E."/>
            <person name="Gjonbalaj M."/>
            <person name="Eaton V."/>
            <person name="Seok R."/>
            <person name="Leiner I.M."/>
            <person name="Pamer E.G."/>
        </authorList>
    </citation>
    <scope>NUCLEOTIDE SEQUENCE [LARGE SCALE GENOMIC DNA]</scope>
    <source>
        <strain evidence="2 6">MSK.2.26</strain>
    </source>
</reference>
<evidence type="ECO:0000313" key="3">
    <source>
        <dbReference type="EMBL" id="QIX90769.1"/>
    </source>
</evidence>
<evidence type="ECO:0000313" key="5">
    <source>
        <dbReference type="Proteomes" id="UP000501069"/>
    </source>
</evidence>
<evidence type="ECO:0000313" key="1">
    <source>
        <dbReference type="EMBL" id="GEA35642.1"/>
    </source>
</evidence>
<dbReference type="EMBL" id="JAAISW010000022">
    <property type="protein sequence ID" value="NSJ44714.1"/>
    <property type="molecule type" value="Genomic_DNA"/>
</dbReference>
<dbReference type="Proteomes" id="UP000315200">
    <property type="component" value="Unassembled WGS sequence"/>
</dbReference>
<reference evidence="1 4" key="1">
    <citation type="submission" date="2019-06" db="EMBL/GenBank/DDBJ databases">
        <title>Draft genome sequence of [Clostridium] clostridioforme NBRC 113352.</title>
        <authorList>
            <person name="Miura T."/>
            <person name="Furukawa M."/>
            <person name="Shimamura M."/>
            <person name="Ohyama Y."/>
            <person name="Yamazoe A."/>
            <person name="Kawasaki H."/>
        </authorList>
    </citation>
    <scope>NUCLEOTIDE SEQUENCE [LARGE SCALE GENOMIC DNA]</scope>
    <source>
        <strain evidence="1 4">NBRC 113352</strain>
    </source>
</reference>
<gene>
    <name evidence="1" type="ORF">Ccl03g_13550</name>
    <name evidence="3" type="ORF">FOC47_09490</name>
    <name evidence="2" type="ORF">G5B26_14225</name>
</gene>
<reference evidence="3 5" key="2">
    <citation type="submission" date="2019-11" db="EMBL/GenBank/DDBJ databases">
        <title>FDA dAtabase for Regulatory Grade micrObial Sequences (FDA-ARGOS): Supporting development and validation of Infectious Disease Dx tests.</title>
        <authorList>
            <person name="Turner S."/>
            <person name="Byrd R."/>
            <person name="Tallon L."/>
            <person name="Sadzewicz L."/>
            <person name="Vavikolanu K."/>
            <person name="Mehta A."/>
            <person name="Aluvathingal J."/>
            <person name="Nadendla S."/>
            <person name="Myers T."/>
            <person name="Yan Y."/>
            <person name="Sichtig H."/>
        </authorList>
    </citation>
    <scope>NUCLEOTIDE SEQUENCE [LARGE SCALE GENOMIC DNA]</scope>
    <source>
        <strain evidence="3 5">FDAARGOS_739</strain>
    </source>
</reference>
<evidence type="ECO:0000313" key="4">
    <source>
        <dbReference type="Proteomes" id="UP000315200"/>
    </source>
</evidence>